<comment type="similarity">
    <text evidence="9 11">Belongs to the Rho family.</text>
</comment>
<dbReference type="InterPro" id="IPR027417">
    <property type="entry name" value="P-loop_NTPase"/>
</dbReference>
<keyword evidence="1 9" id="KW-0806">Transcription termination</keyword>
<dbReference type="PROSITE" id="PS51856">
    <property type="entry name" value="RHO_RNA_BD"/>
    <property type="match status" value="1"/>
</dbReference>
<feature type="region of interest" description="Disordered" evidence="12">
    <location>
        <begin position="57"/>
        <end position="86"/>
    </location>
</feature>
<dbReference type="CDD" id="cd01128">
    <property type="entry name" value="rho_factor_C"/>
    <property type="match status" value="1"/>
</dbReference>
<comment type="subunit">
    <text evidence="9">Homohexamer. The homohexamer assembles into an open ring structure.</text>
</comment>
<feature type="compositionally biased region" description="Basic and acidic residues" evidence="12">
    <location>
        <begin position="65"/>
        <end position="77"/>
    </location>
</feature>
<dbReference type="EMBL" id="JAAKZV010000090">
    <property type="protein sequence ID" value="NGN66277.1"/>
    <property type="molecule type" value="Genomic_DNA"/>
</dbReference>
<evidence type="ECO:0000256" key="3">
    <source>
        <dbReference type="ARBA" id="ARBA00022801"/>
    </source>
</evidence>
<dbReference type="Gene3D" id="2.40.50.140">
    <property type="entry name" value="Nucleic acid-binding proteins"/>
    <property type="match status" value="1"/>
</dbReference>
<keyword evidence="2 9" id="KW-0547">Nucleotide-binding</keyword>
<feature type="binding site" evidence="9">
    <location>
        <begin position="138"/>
        <end position="143"/>
    </location>
    <ligand>
        <name>ATP</name>
        <dbReference type="ChEBI" id="CHEBI:30616"/>
    </ligand>
</feature>
<dbReference type="NCBIfam" id="NF006886">
    <property type="entry name" value="PRK09376.1"/>
    <property type="match status" value="1"/>
</dbReference>
<dbReference type="InterPro" id="IPR041703">
    <property type="entry name" value="Rho_factor_ATP-bd"/>
</dbReference>
<evidence type="ECO:0000259" key="13">
    <source>
        <dbReference type="PROSITE" id="PS51856"/>
    </source>
</evidence>
<feature type="binding site" evidence="9">
    <location>
        <position position="169"/>
    </location>
    <ligand>
        <name>ATP</name>
        <dbReference type="ChEBI" id="CHEBI:30616"/>
    </ligand>
</feature>
<comment type="caution">
    <text evidence="9">Lacks conserved residue(s) required for the propagation of feature annotation.</text>
</comment>
<evidence type="ECO:0000256" key="4">
    <source>
        <dbReference type="ARBA" id="ARBA00022806"/>
    </source>
</evidence>
<dbReference type="SMART" id="SM00382">
    <property type="entry name" value="AAA"/>
    <property type="match status" value="1"/>
</dbReference>
<dbReference type="InterPro" id="IPR004665">
    <property type="entry name" value="Term_rho"/>
</dbReference>
<dbReference type="SUPFAM" id="SSF50249">
    <property type="entry name" value="Nucleic acid-binding proteins"/>
    <property type="match status" value="1"/>
</dbReference>
<keyword evidence="5 9" id="KW-0067">ATP-binding</keyword>
<name>A0A6G4U4R7_9ACTN</name>
<organism evidence="14 15">
    <name type="scientific">Streptomyces coryli</name>
    <dbReference type="NCBI Taxonomy" id="1128680"/>
    <lineage>
        <taxon>Bacteria</taxon>
        <taxon>Bacillati</taxon>
        <taxon>Actinomycetota</taxon>
        <taxon>Actinomycetes</taxon>
        <taxon>Kitasatosporales</taxon>
        <taxon>Streptomycetaceae</taxon>
        <taxon>Streptomyces</taxon>
    </lineage>
</organism>
<keyword evidence="4 9" id="KW-0347">Helicase</keyword>
<keyword evidence="6 9" id="KW-0694">RNA-binding</keyword>
<dbReference type="PANTHER" id="PTHR46425:SF1">
    <property type="entry name" value="TRANSCRIPTION TERMINATION FACTOR RHO"/>
    <property type="match status" value="1"/>
</dbReference>
<dbReference type="AlphaFoldDB" id="A0A6G4U4R7"/>
<dbReference type="GO" id="GO:0005524">
    <property type="term" value="F:ATP binding"/>
    <property type="evidence" value="ECO:0007669"/>
    <property type="project" value="UniProtKB-UniRule"/>
</dbReference>
<dbReference type="InterPro" id="IPR011113">
    <property type="entry name" value="Rho_RNA-bd"/>
</dbReference>
<proteinExistence type="inferred from homology"/>
<dbReference type="GO" id="GO:0003723">
    <property type="term" value="F:RNA binding"/>
    <property type="evidence" value="ECO:0007669"/>
    <property type="project" value="UniProtKB-UniRule"/>
</dbReference>
<evidence type="ECO:0000256" key="9">
    <source>
        <dbReference type="HAMAP-Rule" id="MF_01884"/>
    </source>
</evidence>
<evidence type="ECO:0000256" key="12">
    <source>
        <dbReference type="SAM" id="MobiDB-lite"/>
    </source>
</evidence>
<dbReference type="SUPFAM" id="SSF52540">
    <property type="entry name" value="P-loop containing nucleoside triphosphate hydrolases"/>
    <property type="match status" value="1"/>
</dbReference>
<comment type="function">
    <text evidence="9">Facilitates transcription termination by a mechanism that involves Rho binding to the nascent RNA, activation of Rho's RNA-dependent ATPase activity, and release of the mRNA from the DNA template.</text>
</comment>
<evidence type="ECO:0000256" key="11">
    <source>
        <dbReference type="PROSITE-ProRule" id="PRU01203"/>
    </source>
</evidence>
<evidence type="ECO:0000313" key="15">
    <source>
        <dbReference type="Proteomes" id="UP000481583"/>
    </source>
</evidence>
<dbReference type="Proteomes" id="UP000481583">
    <property type="component" value="Unassembled WGS sequence"/>
</dbReference>
<dbReference type="HAMAP" id="MF_01884">
    <property type="entry name" value="Rho"/>
    <property type="match status" value="1"/>
</dbReference>
<keyword evidence="7 9" id="KW-0805">Transcription regulation</keyword>
<keyword evidence="8 9" id="KW-0804">Transcription</keyword>
<evidence type="ECO:0000256" key="8">
    <source>
        <dbReference type="ARBA" id="ARBA00023163"/>
    </source>
</evidence>
<evidence type="ECO:0000256" key="5">
    <source>
        <dbReference type="ARBA" id="ARBA00022840"/>
    </source>
</evidence>
<dbReference type="GO" id="GO:0008186">
    <property type="term" value="F:ATP-dependent activity, acting on RNA"/>
    <property type="evidence" value="ECO:0007669"/>
    <property type="project" value="UniProtKB-UniRule"/>
</dbReference>
<dbReference type="InterPro" id="IPR012340">
    <property type="entry name" value="NA-bd_OB-fold"/>
</dbReference>
<reference evidence="14 15" key="1">
    <citation type="submission" date="2020-02" db="EMBL/GenBank/DDBJ databases">
        <title>Whole-genome analyses of novel actinobacteria.</title>
        <authorList>
            <person name="Sahin N."/>
        </authorList>
    </citation>
    <scope>NUCLEOTIDE SEQUENCE [LARGE SCALE GENOMIC DNA]</scope>
    <source>
        <strain evidence="14 15">A7024</strain>
    </source>
</reference>
<dbReference type="Pfam" id="PF07497">
    <property type="entry name" value="Rho_RNA_bind"/>
    <property type="match status" value="1"/>
</dbReference>
<evidence type="ECO:0000256" key="7">
    <source>
        <dbReference type="ARBA" id="ARBA00023015"/>
    </source>
</evidence>
<dbReference type="InterPro" id="IPR003593">
    <property type="entry name" value="AAA+_ATPase"/>
</dbReference>
<dbReference type="PANTHER" id="PTHR46425">
    <property type="entry name" value="TRANSCRIPTION TERMINATION FACTOR RHO"/>
    <property type="match status" value="1"/>
</dbReference>
<dbReference type="GO" id="GO:0006353">
    <property type="term" value="P:DNA-templated transcription termination"/>
    <property type="evidence" value="ECO:0007669"/>
    <property type="project" value="UniProtKB-UniRule"/>
</dbReference>
<evidence type="ECO:0000256" key="2">
    <source>
        <dbReference type="ARBA" id="ARBA00022741"/>
    </source>
</evidence>
<evidence type="ECO:0000256" key="1">
    <source>
        <dbReference type="ARBA" id="ARBA00022472"/>
    </source>
</evidence>
<evidence type="ECO:0000256" key="10">
    <source>
        <dbReference type="NCBIfam" id="TIGR00767"/>
    </source>
</evidence>
<dbReference type="EC" id="3.6.4.-" evidence="9 10"/>
<dbReference type="Gene3D" id="3.40.50.300">
    <property type="entry name" value="P-loop containing nucleotide triphosphate hydrolases"/>
    <property type="match status" value="1"/>
</dbReference>
<accession>A0A6G4U4R7</accession>
<evidence type="ECO:0000256" key="6">
    <source>
        <dbReference type="ARBA" id="ARBA00022884"/>
    </source>
</evidence>
<comment type="caution">
    <text evidence="14">The sequence shown here is derived from an EMBL/GenBank/DDBJ whole genome shotgun (WGS) entry which is preliminary data.</text>
</comment>
<dbReference type="NCBIfam" id="TIGR00767">
    <property type="entry name" value="rho"/>
    <property type="match status" value="1"/>
</dbReference>
<keyword evidence="3 9" id="KW-0378">Hydrolase</keyword>
<feature type="domain" description="Rho RNA-BD" evidence="13">
    <location>
        <begin position="8"/>
        <end position="83"/>
    </location>
</feature>
<dbReference type="GO" id="GO:0016787">
    <property type="term" value="F:hydrolase activity"/>
    <property type="evidence" value="ECO:0007669"/>
    <property type="project" value="UniProtKB-KW"/>
</dbReference>
<dbReference type="GO" id="GO:0004386">
    <property type="term" value="F:helicase activity"/>
    <property type="evidence" value="ECO:0007669"/>
    <property type="project" value="UniProtKB-UniRule"/>
</dbReference>
<keyword evidence="15" id="KW-1185">Reference proteome</keyword>
<feature type="binding site" evidence="9">
    <location>
        <begin position="126"/>
        <end position="131"/>
    </location>
    <ligand>
        <name>ATP</name>
        <dbReference type="ChEBI" id="CHEBI:30616"/>
    </ligand>
</feature>
<sequence>MNTTELEPTHVSGVVDLAGSNGFLRTEGLLPGPDDVHIPQNLIRRHGLRRGDLVAGTVKPAGGGRDGRKAPPLDRVDSVNGGSPEVAARRPKFADLTPLYPQDRIRLENGAAGLTNRVIDLVSPVGKGQRGMIVAPPKTGKTMILQSIAAAIETNHPECHLMVVLLDERPEEVTDMRRTITSGEVLASTFDRPAKDHTTLADLAIERAKRMVEEGKDVVILLDSLTRLCRAYNNSAPGNGRTLSGGVDAGALHHPKRIFGAARNIEDGGSLTILATALVETGSRADDYYFEELKSTGNMELRLDRSLADKRVFPAVDVDPSGTRREEIITSTEELDAVRRLRRALSERDGQGTELLLTQLKKTDSNAAFLRQLSLTTAA</sequence>
<dbReference type="InterPro" id="IPR000194">
    <property type="entry name" value="ATPase_F1/V1/A1_a/bsu_nucl-bd"/>
</dbReference>
<protein>
    <recommendedName>
        <fullName evidence="9 10">Transcription termination factor Rho</fullName>
        <ecNumber evidence="9 10">3.6.4.-</ecNumber>
    </recommendedName>
    <alternativeName>
        <fullName evidence="9">ATP-dependent helicase Rho</fullName>
    </alternativeName>
</protein>
<dbReference type="RefSeq" id="WP_165239509.1">
    <property type="nucleotide sequence ID" value="NZ_JAAKZV010000090.1"/>
</dbReference>
<evidence type="ECO:0000313" key="14">
    <source>
        <dbReference type="EMBL" id="NGN66277.1"/>
    </source>
</evidence>
<dbReference type="Pfam" id="PF00006">
    <property type="entry name" value="ATP-synt_ab"/>
    <property type="match status" value="1"/>
</dbReference>
<gene>
    <name evidence="9" type="primary">rho</name>
    <name evidence="14" type="ORF">G5C51_20545</name>
</gene>